<evidence type="ECO:0000313" key="3">
    <source>
        <dbReference type="Proteomes" id="UP000759131"/>
    </source>
</evidence>
<protein>
    <submittedName>
        <fullName evidence="2">Uncharacterized protein</fullName>
    </submittedName>
</protein>
<reference evidence="2" key="1">
    <citation type="submission" date="2020-11" db="EMBL/GenBank/DDBJ databases">
        <authorList>
            <person name="Tran Van P."/>
        </authorList>
    </citation>
    <scope>NUCLEOTIDE SEQUENCE</scope>
</reference>
<feature type="signal peptide" evidence="1">
    <location>
        <begin position="1"/>
        <end position="20"/>
    </location>
</feature>
<name>A0A7R9PYM2_9ACAR</name>
<feature type="chain" id="PRO_5036211666" evidence="1">
    <location>
        <begin position="21"/>
        <end position="293"/>
    </location>
</feature>
<dbReference type="EMBL" id="CAJPIZ010003324">
    <property type="protein sequence ID" value="CAG2106222.1"/>
    <property type="molecule type" value="Genomic_DNA"/>
</dbReference>
<sequence>MKSFIGLALIAVLCAVEVSAVITNPRITIEDKLHDNKDDRETVVSCNYDKTDDTGVTVDVMKTDEVPPKALFQVTATASKLNEITGKITKADFVATNTDGQKTTFTLKKKDGAPNPLGSYNCEVTSNGVKVTSPTKKIYVDSEIITFDVAVKDAGEKKDEFKNDGQLDASCTYDVPAGETLKSLEVSAVEKPIATGTFDGTKFTFAYPKPEGFSDVVAKEEGKKVTVTVTKLTDKSGGVFKCKYDVEDDTAEKNKKTITSKTVELKHVNGAAANVASLGLLVLAVTSYIKLSL</sequence>
<evidence type="ECO:0000256" key="1">
    <source>
        <dbReference type="SAM" id="SignalP"/>
    </source>
</evidence>
<organism evidence="2">
    <name type="scientific">Medioppia subpectinata</name>
    <dbReference type="NCBI Taxonomy" id="1979941"/>
    <lineage>
        <taxon>Eukaryota</taxon>
        <taxon>Metazoa</taxon>
        <taxon>Ecdysozoa</taxon>
        <taxon>Arthropoda</taxon>
        <taxon>Chelicerata</taxon>
        <taxon>Arachnida</taxon>
        <taxon>Acari</taxon>
        <taxon>Acariformes</taxon>
        <taxon>Sarcoptiformes</taxon>
        <taxon>Oribatida</taxon>
        <taxon>Brachypylina</taxon>
        <taxon>Oppioidea</taxon>
        <taxon>Oppiidae</taxon>
        <taxon>Medioppia</taxon>
    </lineage>
</organism>
<accession>A0A7R9PYM2</accession>
<dbReference type="EMBL" id="OC857899">
    <property type="protein sequence ID" value="CAD7625792.1"/>
    <property type="molecule type" value="Genomic_DNA"/>
</dbReference>
<dbReference type="AlphaFoldDB" id="A0A7R9PYM2"/>
<gene>
    <name evidence="2" type="ORF">OSB1V03_LOCUS6225</name>
</gene>
<keyword evidence="1" id="KW-0732">Signal</keyword>
<evidence type="ECO:0000313" key="2">
    <source>
        <dbReference type="EMBL" id="CAD7625792.1"/>
    </source>
</evidence>
<dbReference type="Proteomes" id="UP000759131">
    <property type="component" value="Unassembled WGS sequence"/>
</dbReference>
<proteinExistence type="predicted"/>
<keyword evidence="3" id="KW-1185">Reference proteome</keyword>